<dbReference type="EMBL" id="CADCXV010000700">
    <property type="protein sequence ID" value="CAB0033161.1"/>
    <property type="molecule type" value="Genomic_DNA"/>
</dbReference>
<dbReference type="AlphaFoldDB" id="A0A6H5I955"/>
<gene>
    <name evidence="2" type="ORF">TBRA_LOCUS5080</name>
</gene>
<organism evidence="2 3">
    <name type="scientific">Trichogramma brassicae</name>
    <dbReference type="NCBI Taxonomy" id="86971"/>
    <lineage>
        <taxon>Eukaryota</taxon>
        <taxon>Metazoa</taxon>
        <taxon>Ecdysozoa</taxon>
        <taxon>Arthropoda</taxon>
        <taxon>Hexapoda</taxon>
        <taxon>Insecta</taxon>
        <taxon>Pterygota</taxon>
        <taxon>Neoptera</taxon>
        <taxon>Endopterygota</taxon>
        <taxon>Hymenoptera</taxon>
        <taxon>Apocrita</taxon>
        <taxon>Proctotrupomorpha</taxon>
        <taxon>Chalcidoidea</taxon>
        <taxon>Trichogrammatidae</taxon>
        <taxon>Trichogramma</taxon>
    </lineage>
</organism>
<sequence length="180" mass="20912">MEISKAFQTLKQQNIDLQNNQICLRECRSDLCISERPSLHQLNSRYQQSDSRHHQPGVAVTDGQAPAAQQQHDSSLAAPTCTSIDISSADVASRCDHVTRTSVRRVHCERECKRPMIEYYMGAVRFTVKVIHQTEWTVYFQYRLRRGNDDNFGIFHPDEFDLPKMVFTLGRRDYVQIYSK</sequence>
<evidence type="ECO:0000313" key="2">
    <source>
        <dbReference type="EMBL" id="CAB0033161.1"/>
    </source>
</evidence>
<protein>
    <submittedName>
        <fullName evidence="2">Uncharacterized protein</fullName>
    </submittedName>
</protein>
<keyword evidence="3" id="KW-1185">Reference proteome</keyword>
<evidence type="ECO:0000313" key="3">
    <source>
        <dbReference type="Proteomes" id="UP000479190"/>
    </source>
</evidence>
<proteinExistence type="predicted"/>
<evidence type="ECO:0000256" key="1">
    <source>
        <dbReference type="SAM" id="MobiDB-lite"/>
    </source>
</evidence>
<accession>A0A6H5I955</accession>
<name>A0A6H5I955_9HYME</name>
<reference evidence="2 3" key="1">
    <citation type="submission" date="2020-02" db="EMBL/GenBank/DDBJ databases">
        <authorList>
            <person name="Ferguson B K."/>
        </authorList>
    </citation>
    <scope>NUCLEOTIDE SEQUENCE [LARGE SCALE GENOMIC DNA]</scope>
</reference>
<feature type="region of interest" description="Disordered" evidence="1">
    <location>
        <begin position="43"/>
        <end position="74"/>
    </location>
</feature>
<dbReference type="Proteomes" id="UP000479190">
    <property type="component" value="Unassembled WGS sequence"/>
</dbReference>